<keyword evidence="1" id="KW-0106">Calcium</keyword>
<feature type="region of interest" description="Disordered" evidence="2">
    <location>
        <begin position="112"/>
        <end position="147"/>
    </location>
</feature>
<dbReference type="InterPro" id="IPR002048">
    <property type="entry name" value="EF_hand_dom"/>
</dbReference>
<dbReference type="SMART" id="SM00054">
    <property type="entry name" value="EFh"/>
    <property type="match status" value="2"/>
</dbReference>
<dbReference type="SUPFAM" id="SSF47473">
    <property type="entry name" value="EF-hand"/>
    <property type="match status" value="1"/>
</dbReference>
<feature type="region of interest" description="Disordered" evidence="2">
    <location>
        <begin position="481"/>
        <end position="517"/>
    </location>
</feature>
<dbReference type="InterPro" id="IPR011992">
    <property type="entry name" value="EF-hand-dom_pair"/>
</dbReference>
<dbReference type="InterPro" id="IPR043520">
    <property type="entry name" value="SPT21"/>
</dbReference>
<name>A0ABQ6MCN0_9STRA</name>
<feature type="domain" description="EF-hand" evidence="3">
    <location>
        <begin position="187"/>
        <end position="222"/>
    </location>
</feature>
<keyword evidence="5" id="KW-1185">Reference proteome</keyword>
<comment type="caution">
    <text evidence="4">The sequence shown here is derived from an EMBL/GenBank/DDBJ whole genome shotgun (WGS) entry which is preliminary data.</text>
</comment>
<dbReference type="PROSITE" id="PS00018">
    <property type="entry name" value="EF_HAND_1"/>
    <property type="match status" value="2"/>
</dbReference>
<protein>
    <recommendedName>
        <fullName evidence="3">EF-hand domain-containing protein</fullName>
    </recommendedName>
</protein>
<dbReference type="InterPro" id="IPR018247">
    <property type="entry name" value="EF_Hand_1_Ca_BS"/>
</dbReference>
<reference evidence="4 5" key="1">
    <citation type="journal article" date="2023" name="Commun. Biol.">
        <title>Genome analysis of Parmales, the sister group of diatoms, reveals the evolutionary specialization of diatoms from phago-mixotrophs to photoautotrophs.</title>
        <authorList>
            <person name="Ban H."/>
            <person name="Sato S."/>
            <person name="Yoshikawa S."/>
            <person name="Yamada K."/>
            <person name="Nakamura Y."/>
            <person name="Ichinomiya M."/>
            <person name="Sato N."/>
            <person name="Blanc-Mathieu R."/>
            <person name="Endo H."/>
            <person name="Kuwata A."/>
            <person name="Ogata H."/>
        </authorList>
    </citation>
    <scope>NUCLEOTIDE SEQUENCE [LARGE SCALE GENOMIC DNA]</scope>
</reference>
<accession>A0ABQ6MCN0</accession>
<feature type="domain" description="EF-hand" evidence="3">
    <location>
        <begin position="223"/>
        <end position="258"/>
    </location>
</feature>
<dbReference type="PANTHER" id="PTHR47500">
    <property type="entry name" value="EF-HAND CALCIUM-BINDING DOMAIN-CONTAINING PROTEIN"/>
    <property type="match status" value="1"/>
</dbReference>
<dbReference type="Proteomes" id="UP001165060">
    <property type="component" value="Unassembled WGS sequence"/>
</dbReference>
<dbReference type="PROSITE" id="PS50222">
    <property type="entry name" value="EF_HAND_2"/>
    <property type="match status" value="2"/>
</dbReference>
<dbReference type="Gene3D" id="1.10.238.10">
    <property type="entry name" value="EF-hand"/>
    <property type="match status" value="1"/>
</dbReference>
<gene>
    <name evidence="4" type="ORF">TeGR_g3492</name>
</gene>
<evidence type="ECO:0000256" key="2">
    <source>
        <dbReference type="SAM" id="MobiDB-lite"/>
    </source>
</evidence>
<dbReference type="CDD" id="cd00051">
    <property type="entry name" value="EFh"/>
    <property type="match status" value="1"/>
</dbReference>
<evidence type="ECO:0000313" key="5">
    <source>
        <dbReference type="Proteomes" id="UP001165060"/>
    </source>
</evidence>
<dbReference type="Pfam" id="PF13499">
    <property type="entry name" value="EF-hand_7"/>
    <property type="match status" value="1"/>
</dbReference>
<sequence length="517" mass="57675">MAQRLQRGRANNRAQMQFGRIHEDHLNTEPSFGVSEESRGLPCLRWDNAVSKDMFPDRRGKIEGVATGGNDGLDSLNENYRVTISPLPKMGKSRGIVSVVSADTHIALNKVMGSRDGNRPPTESALQYNSRTDARGAGSGRGRVSHRHVDLQAKERTASTEAEIRDADIERWLVARRRFPEFRWTVKQKRALRKWFDHLDDDRSGEVDVDELADPLLSTGIASTLQEVKDLIRTVDKDDSGEIGFDEFLKVMQPKPTKLTTLETTPIKKKGGGKKGTPAPIGGGTANNPIAQLQKIQTSTGNMDMKVVVAIQRRKFLMNAVVGEMKRREHALKDINEMEAEARTLKGKGRYKLMADIKGRHRDIEKKFNQKQNFVSSMKVLIDKAKETTMNPLEKFKDSLNKDMNSKTMSLTEAIDQFAQDFDLGTLKQQQMARNQPGVVEHKTEEVELRGIASRGGDKGVDVGEGGLDRPMQWYEQSKIKTLEEGAGGGGGRNRSTTMMMTKNRKQHAGKHGGQLS</sequence>
<evidence type="ECO:0000259" key="3">
    <source>
        <dbReference type="PROSITE" id="PS50222"/>
    </source>
</evidence>
<dbReference type="PANTHER" id="PTHR47500:SF3">
    <property type="entry name" value="EF-HAND DOMAIN-CONTAINING PROTEIN"/>
    <property type="match status" value="1"/>
</dbReference>
<dbReference type="EMBL" id="BRYB01002675">
    <property type="protein sequence ID" value="GMI23745.1"/>
    <property type="molecule type" value="Genomic_DNA"/>
</dbReference>
<evidence type="ECO:0000313" key="4">
    <source>
        <dbReference type="EMBL" id="GMI23745.1"/>
    </source>
</evidence>
<evidence type="ECO:0000256" key="1">
    <source>
        <dbReference type="ARBA" id="ARBA00022837"/>
    </source>
</evidence>
<feature type="region of interest" description="Disordered" evidence="2">
    <location>
        <begin position="266"/>
        <end position="288"/>
    </location>
</feature>
<proteinExistence type="predicted"/>
<organism evidence="4 5">
    <name type="scientific">Tetraparma gracilis</name>
    <dbReference type="NCBI Taxonomy" id="2962635"/>
    <lineage>
        <taxon>Eukaryota</taxon>
        <taxon>Sar</taxon>
        <taxon>Stramenopiles</taxon>
        <taxon>Ochrophyta</taxon>
        <taxon>Bolidophyceae</taxon>
        <taxon>Parmales</taxon>
        <taxon>Triparmaceae</taxon>
        <taxon>Tetraparma</taxon>
    </lineage>
</organism>